<dbReference type="Proteomes" id="UP000078542">
    <property type="component" value="Unassembled WGS sequence"/>
</dbReference>
<sequence>MRLMKYSSPSCHSSRSLAPYIIQEGEGGCIERKGTKRGPGEKIEEGRERAGSFHRGNREDGMVVEGGSGRMVTSVGRDMMDRTDGSEGKLAGEAKGDIFCNALHVNTDQSARRLISEMISNQFDRGERGWRGEREREREKDREKNSWQKEETSREIDGGGWTARQGRNQCGEPPPPLVRHPFRNSPPSLGFSFAPRYCCVERCNYSPITR</sequence>
<reference evidence="2 3" key="1">
    <citation type="submission" date="2016-03" db="EMBL/GenBank/DDBJ databases">
        <title>Cyphomyrmex costatus WGS genome.</title>
        <authorList>
            <person name="Nygaard S."/>
            <person name="Hu H."/>
            <person name="Boomsma J."/>
            <person name="Zhang G."/>
        </authorList>
    </citation>
    <scope>NUCLEOTIDE SEQUENCE [LARGE SCALE GENOMIC DNA]</scope>
    <source>
        <strain evidence="2">MS0001</strain>
        <tissue evidence="2">Whole body</tissue>
    </source>
</reference>
<organism evidence="2 3">
    <name type="scientific">Cyphomyrmex costatus</name>
    <dbReference type="NCBI Taxonomy" id="456900"/>
    <lineage>
        <taxon>Eukaryota</taxon>
        <taxon>Metazoa</taxon>
        <taxon>Ecdysozoa</taxon>
        <taxon>Arthropoda</taxon>
        <taxon>Hexapoda</taxon>
        <taxon>Insecta</taxon>
        <taxon>Pterygota</taxon>
        <taxon>Neoptera</taxon>
        <taxon>Endopterygota</taxon>
        <taxon>Hymenoptera</taxon>
        <taxon>Apocrita</taxon>
        <taxon>Aculeata</taxon>
        <taxon>Formicoidea</taxon>
        <taxon>Formicidae</taxon>
        <taxon>Myrmicinae</taxon>
        <taxon>Cyphomyrmex</taxon>
    </lineage>
</organism>
<dbReference type="EMBL" id="KQ978501">
    <property type="protein sequence ID" value="KYM93476.1"/>
    <property type="molecule type" value="Genomic_DNA"/>
</dbReference>
<accession>A0A195BZX4</accession>
<evidence type="ECO:0000313" key="2">
    <source>
        <dbReference type="EMBL" id="KYM93476.1"/>
    </source>
</evidence>
<feature type="region of interest" description="Disordered" evidence="1">
    <location>
        <begin position="125"/>
        <end position="183"/>
    </location>
</feature>
<protein>
    <submittedName>
        <fullName evidence="2">Uncharacterized protein</fullName>
    </submittedName>
</protein>
<proteinExistence type="predicted"/>
<evidence type="ECO:0000313" key="3">
    <source>
        <dbReference type="Proteomes" id="UP000078542"/>
    </source>
</evidence>
<feature type="region of interest" description="Disordered" evidence="1">
    <location>
        <begin position="30"/>
        <end position="69"/>
    </location>
</feature>
<feature type="compositionally biased region" description="Basic and acidic residues" evidence="1">
    <location>
        <begin position="30"/>
        <end position="61"/>
    </location>
</feature>
<keyword evidence="3" id="KW-1185">Reference proteome</keyword>
<gene>
    <name evidence="2" type="ORF">ALC62_15834</name>
</gene>
<name>A0A195BZX4_9HYME</name>
<evidence type="ECO:0000256" key="1">
    <source>
        <dbReference type="SAM" id="MobiDB-lite"/>
    </source>
</evidence>
<feature type="compositionally biased region" description="Basic and acidic residues" evidence="1">
    <location>
        <begin position="125"/>
        <end position="157"/>
    </location>
</feature>
<dbReference type="AlphaFoldDB" id="A0A195BZX4"/>